<feature type="coiled-coil region" evidence="2">
    <location>
        <begin position="189"/>
        <end position="251"/>
    </location>
</feature>
<keyword evidence="4" id="KW-1185">Reference proteome</keyword>
<reference evidence="3 4" key="1">
    <citation type="submission" date="2019-01" db="EMBL/GenBank/DDBJ databases">
        <authorList>
            <person name="Sayadi A."/>
        </authorList>
    </citation>
    <scope>NUCLEOTIDE SEQUENCE [LARGE SCALE GENOMIC DNA]</scope>
</reference>
<proteinExistence type="predicted"/>
<feature type="coiled-coil region" evidence="2">
    <location>
        <begin position="16"/>
        <end position="71"/>
    </location>
</feature>
<dbReference type="AlphaFoldDB" id="A0A653BZ62"/>
<dbReference type="Proteomes" id="UP000410492">
    <property type="component" value="Unassembled WGS sequence"/>
</dbReference>
<protein>
    <recommendedName>
        <fullName evidence="5">Bicaudal D-related protein homolog</fullName>
    </recommendedName>
</protein>
<organism evidence="3 4">
    <name type="scientific">Callosobruchus maculatus</name>
    <name type="common">Southern cowpea weevil</name>
    <name type="synonym">Pulse bruchid</name>
    <dbReference type="NCBI Taxonomy" id="64391"/>
    <lineage>
        <taxon>Eukaryota</taxon>
        <taxon>Metazoa</taxon>
        <taxon>Ecdysozoa</taxon>
        <taxon>Arthropoda</taxon>
        <taxon>Hexapoda</taxon>
        <taxon>Insecta</taxon>
        <taxon>Pterygota</taxon>
        <taxon>Neoptera</taxon>
        <taxon>Endopterygota</taxon>
        <taxon>Coleoptera</taxon>
        <taxon>Polyphaga</taxon>
        <taxon>Cucujiformia</taxon>
        <taxon>Chrysomeloidea</taxon>
        <taxon>Chrysomelidae</taxon>
        <taxon>Bruchinae</taxon>
        <taxon>Bruchini</taxon>
        <taxon>Callosobruchus</taxon>
    </lineage>
</organism>
<dbReference type="OrthoDB" id="9451547at2759"/>
<keyword evidence="1 2" id="KW-0175">Coiled coil</keyword>
<name>A0A653BZ62_CALMS</name>
<dbReference type="EMBL" id="CAACVG010006670">
    <property type="protein sequence ID" value="VEN40908.1"/>
    <property type="molecule type" value="Genomic_DNA"/>
</dbReference>
<evidence type="ECO:0000313" key="4">
    <source>
        <dbReference type="Proteomes" id="UP000410492"/>
    </source>
</evidence>
<evidence type="ECO:0000313" key="3">
    <source>
        <dbReference type="EMBL" id="VEN40908.1"/>
    </source>
</evidence>
<dbReference type="PANTHER" id="PTHR32123">
    <property type="entry name" value="BICD FAMILY-LIKE CARGO ADAPTER"/>
    <property type="match status" value="1"/>
</dbReference>
<evidence type="ECO:0008006" key="5">
    <source>
        <dbReference type="Google" id="ProtNLM"/>
    </source>
</evidence>
<gene>
    <name evidence="3" type="ORF">CALMAC_LOCUS4908</name>
</gene>
<accession>A0A653BZ62</accession>
<evidence type="ECO:0000256" key="2">
    <source>
        <dbReference type="SAM" id="Coils"/>
    </source>
</evidence>
<dbReference type="PANTHER" id="PTHR32123:SF13">
    <property type="entry name" value="BICAUDAL D-RELATED PROTEIN HOMOLOG"/>
    <property type="match status" value="1"/>
</dbReference>
<dbReference type="InterPro" id="IPR051149">
    <property type="entry name" value="Spindly/BICDR_Dynein_Adapter"/>
</dbReference>
<sequence length="353" mass="40851">MVSLGKSNLQEHMSSVDGLRCELDLLTTKNRELERRLAAAESERDAVAADLDEANDRIVVLERQQRELEARYQRGVSIEDHHRHQDHQKQIMMGQDRRAGAFHDSINGNEERSLLSEMDVSEPTLSQECMSVYRQLRALVAQLRSQQDDDSGLHSDCSTNSLDDSSRFTPDLLHEIAQELVSLVLDTDVVRLLERLEQARREIQERDEELTRRAERIMELNTKASVCEVELASALEECERARRDAVASNRDEEVALARQERDAAVERRTRAEVELARTRVELMQANGQLLETVRQKVELSQQLEQWQMDMQELLDEQLKNKLSKQEIRTQKNNQDSVTSLTSTRRKLLSFFMR</sequence>
<evidence type="ECO:0000256" key="1">
    <source>
        <dbReference type="ARBA" id="ARBA00023054"/>
    </source>
</evidence>